<sequence length="429" mass="47513">MKISMKAAASWLGRVISLRQPGFWRYYASTTNYSGKSVSAQTALQLDVVWACVKLISQLVATLPLSVYEKKDGRRRSASEHWLHKVIAAAPNADMSAADFWESLLTSILLWGNAYALIVRNGAGKIIALEPLRPERMAPKLQRDGSMLFVYVDENGHRFEYSETEILHLKGFTLDGRMGLSPISYARHTLGAAMAQEETAATIFKNGLRPSGYVTTDQILTKGNREEVRESVVTQVASGSESGRTLVLEAGMKYAPVAMNPEDAQLLQSRGFSIEQLCRWMCNVPPVLIGHAAQGQTMWGSGVEQLLMGWKVTGLNPLIIKIEQSLNGLFPPNERERYYVKFSLQGLLRADAKGRAALYASGLQNAYLSPNEIIELEDGEPYEGGDRHFVQANLVPVDQIGKEDATQGKAREALLDWLGRPKQETHDET</sequence>
<dbReference type="AlphaFoldDB" id="A0A1R1JM96"/>
<dbReference type="InterPro" id="IPR006944">
    <property type="entry name" value="Phage/GTA_portal"/>
</dbReference>
<organism evidence="1 2">
    <name type="scientific">Alcaligenes xylosoxydans xylosoxydans</name>
    <name type="common">Achromobacter xylosoxidans</name>
    <dbReference type="NCBI Taxonomy" id="85698"/>
    <lineage>
        <taxon>Bacteria</taxon>
        <taxon>Pseudomonadati</taxon>
        <taxon>Pseudomonadota</taxon>
        <taxon>Betaproteobacteria</taxon>
        <taxon>Burkholderiales</taxon>
        <taxon>Alcaligenaceae</taxon>
        <taxon>Achromobacter</taxon>
    </lineage>
</organism>
<dbReference type="Proteomes" id="UP000187251">
    <property type="component" value="Unassembled WGS sequence"/>
</dbReference>
<name>A0A1R1JM96_ALCXX</name>
<evidence type="ECO:0000313" key="2">
    <source>
        <dbReference type="Proteomes" id="UP000187251"/>
    </source>
</evidence>
<evidence type="ECO:0000313" key="1">
    <source>
        <dbReference type="EMBL" id="OMG79337.1"/>
    </source>
</evidence>
<proteinExistence type="predicted"/>
<comment type="caution">
    <text evidence="1">The sequence shown here is derived from an EMBL/GenBank/DDBJ whole genome shotgun (WGS) entry which is preliminary data.</text>
</comment>
<dbReference type="InterPro" id="IPR006427">
    <property type="entry name" value="Portal_HK97"/>
</dbReference>
<accession>A0A1R1JM96</accession>
<dbReference type="Pfam" id="PF04860">
    <property type="entry name" value="Phage_portal"/>
    <property type="match status" value="1"/>
</dbReference>
<dbReference type="EMBL" id="MJMN01000046">
    <property type="protein sequence ID" value="OMG79337.1"/>
    <property type="molecule type" value="Genomic_DNA"/>
</dbReference>
<protein>
    <submittedName>
        <fullName evidence="1">Phage portal protein</fullName>
    </submittedName>
</protein>
<gene>
    <name evidence="1" type="ORF">BIZ92_15180</name>
</gene>
<reference evidence="1 2" key="1">
    <citation type="submission" date="2016-09" db="EMBL/GenBank/DDBJ databases">
        <title>Phylogenomics of Achromobacter.</title>
        <authorList>
            <person name="Jeukens J."/>
            <person name="Freschi L."/>
            <person name="Vincent A.T."/>
            <person name="Emond-Rheault J.-G."/>
            <person name="Kukavica-Ibrulj I."/>
            <person name="Charette S.J."/>
            <person name="Levesque R.C."/>
        </authorList>
    </citation>
    <scope>NUCLEOTIDE SEQUENCE [LARGE SCALE GENOMIC DNA]</scope>
    <source>
        <strain evidence="1 2">AUS488</strain>
    </source>
</reference>
<dbReference type="NCBIfam" id="TIGR01537">
    <property type="entry name" value="portal_HK97"/>
    <property type="match status" value="1"/>
</dbReference>